<keyword evidence="1" id="KW-0472">Membrane</keyword>
<organism evidence="2 3">
    <name type="scientific">Rothia aeria</name>
    <dbReference type="NCBI Taxonomy" id="172042"/>
    <lineage>
        <taxon>Bacteria</taxon>
        <taxon>Bacillati</taxon>
        <taxon>Actinomycetota</taxon>
        <taxon>Actinomycetes</taxon>
        <taxon>Micrococcales</taxon>
        <taxon>Micrococcaceae</taxon>
        <taxon>Rothia</taxon>
    </lineage>
</organism>
<evidence type="ECO:0000313" key="3">
    <source>
        <dbReference type="Proteomes" id="UP000250241"/>
    </source>
</evidence>
<feature type="transmembrane region" description="Helical" evidence="1">
    <location>
        <begin position="29"/>
        <end position="49"/>
    </location>
</feature>
<name>A0A2Z5QY88_9MICC</name>
<dbReference type="AlphaFoldDB" id="A0A2Z5QY88"/>
<keyword evidence="3" id="KW-1185">Reference proteome</keyword>
<evidence type="ECO:0008006" key="4">
    <source>
        <dbReference type="Google" id="ProtNLM"/>
    </source>
</evidence>
<dbReference type="EMBL" id="AP017895">
    <property type="protein sequence ID" value="BAV87280.1"/>
    <property type="molecule type" value="Genomic_DNA"/>
</dbReference>
<dbReference type="Proteomes" id="UP000250241">
    <property type="component" value="Chromosome"/>
</dbReference>
<sequence>MGMNFFKYTLVRFGLLVFFFYLYELLGAGILVSGGCAIVSAFAVAYIFFPRLHAAASQDTARFFKRTPKVKNKEEEENRAIEDELVESQKKNLGKTSKQLPASAYVTGRARRVLASR</sequence>
<keyword evidence="1" id="KW-1133">Transmembrane helix</keyword>
<protein>
    <recommendedName>
        <fullName evidence="4">DUF4229 domain-containing protein</fullName>
    </recommendedName>
</protein>
<proteinExistence type="predicted"/>
<gene>
    <name evidence="2" type="ORF">RA11412_0981</name>
</gene>
<reference evidence="2 3" key="1">
    <citation type="submission" date="2016-10" db="EMBL/GenBank/DDBJ databases">
        <title>Genome sequence of Rothia aeria strain JCM11412.</title>
        <authorList>
            <person name="Nambu T."/>
        </authorList>
    </citation>
    <scope>NUCLEOTIDE SEQUENCE [LARGE SCALE GENOMIC DNA]</scope>
    <source>
        <strain evidence="2 3">JCM 11412</strain>
    </source>
</reference>
<accession>A0A2Z5QY88</accession>
<evidence type="ECO:0000313" key="2">
    <source>
        <dbReference type="EMBL" id="BAV87280.1"/>
    </source>
</evidence>
<dbReference type="KEGG" id="raj:RA11412_0981"/>
<evidence type="ECO:0000256" key="1">
    <source>
        <dbReference type="SAM" id="Phobius"/>
    </source>
</evidence>
<keyword evidence="1" id="KW-0812">Transmembrane</keyword>